<protein>
    <submittedName>
        <fullName evidence="1">Uncharacterized protein</fullName>
    </submittedName>
</protein>
<dbReference type="RefSeq" id="WP_052554342.1">
    <property type="nucleotide sequence ID" value="NZ_JMCC02000080.1"/>
</dbReference>
<dbReference type="EMBL" id="JMCC02000080">
    <property type="protein sequence ID" value="KIG14071.1"/>
    <property type="molecule type" value="Genomic_DNA"/>
</dbReference>
<dbReference type="AlphaFoldDB" id="A0A0C2CSB2"/>
<reference evidence="1 2" key="1">
    <citation type="submission" date="2014-12" db="EMBL/GenBank/DDBJ databases">
        <title>Genome assembly of Enhygromyxa salina DSM 15201.</title>
        <authorList>
            <person name="Sharma G."/>
            <person name="Subramanian S."/>
        </authorList>
    </citation>
    <scope>NUCLEOTIDE SEQUENCE [LARGE SCALE GENOMIC DNA]</scope>
    <source>
        <strain evidence="1 2">DSM 15201</strain>
    </source>
</reference>
<gene>
    <name evidence="1" type="ORF">DB30_07258</name>
</gene>
<name>A0A0C2CSB2_9BACT</name>
<sequence>MPTITLDNLTCIRDGDFWGRAEPYMWNFFFGLDSPPIEDPGVPPNDMLRVATTDPLLYTPATGHHGNLGVTQVGRGQTIAIPAPVGSMKIPIPNNKILTPAGPPTSNWASVGVISMLLEQDWYTNGGVAAGYVAMRMLIDSQLKHMINNKMDSPFGRPAFEPVDVHNCLSPLMRTGLPGQVKAAILGAQRPLQNLGSMLNPDDLLGMEVFMWDMRQLLPAPAEISFFGNYSRRGLWEVRGRVSNP</sequence>
<evidence type="ECO:0000313" key="1">
    <source>
        <dbReference type="EMBL" id="KIG14071.1"/>
    </source>
</evidence>
<organism evidence="1 2">
    <name type="scientific">Enhygromyxa salina</name>
    <dbReference type="NCBI Taxonomy" id="215803"/>
    <lineage>
        <taxon>Bacteria</taxon>
        <taxon>Pseudomonadati</taxon>
        <taxon>Myxococcota</taxon>
        <taxon>Polyangia</taxon>
        <taxon>Nannocystales</taxon>
        <taxon>Nannocystaceae</taxon>
        <taxon>Enhygromyxa</taxon>
    </lineage>
</organism>
<proteinExistence type="predicted"/>
<dbReference type="Proteomes" id="UP000031599">
    <property type="component" value="Unassembled WGS sequence"/>
</dbReference>
<evidence type="ECO:0000313" key="2">
    <source>
        <dbReference type="Proteomes" id="UP000031599"/>
    </source>
</evidence>
<accession>A0A0C2CSB2</accession>
<comment type="caution">
    <text evidence="1">The sequence shown here is derived from an EMBL/GenBank/DDBJ whole genome shotgun (WGS) entry which is preliminary data.</text>
</comment>